<keyword evidence="6" id="KW-0631">Potassium channel</keyword>
<comment type="catalytic activity">
    <reaction evidence="12">
        <text>K(+)(in) = K(+)(out)</text>
        <dbReference type="Rhea" id="RHEA:29463"/>
        <dbReference type="ChEBI" id="CHEBI:29103"/>
    </reaction>
</comment>
<dbReference type="PANTHER" id="PTHR31462:SF5">
    <property type="entry name" value="ENDOSOMAL_LYSOSOMAL PROTON CHANNEL TMEM175"/>
    <property type="match status" value="1"/>
</dbReference>
<evidence type="ECO:0000256" key="9">
    <source>
        <dbReference type="ARBA" id="ARBA00023065"/>
    </source>
</evidence>
<dbReference type="InterPro" id="IPR010617">
    <property type="entry name" value="TMEM175-like"/>
</dbReference>
<evidence type="ECO:0000256" key="10">
    <source>
        <dbReference type="ARBA" id="ARBA00023136"/>
    </source>
</evidence>
<proteinExistence type="inferred from homology"/>
<keyword evidence="9" id="KW-0406">Ion transport</keyword>
<evidence type="ECO:0000256" key="1">
    <source>
        <dbReference type="ARBA" id="ARBA00004141"/>
    </source>
</evidence>
<dbReference type="PANTHER" id="PTHR31462">
    <property type="entry name" value="ENDOSOMAL/LYSOSOMAL POTASSIUM CHANNEL TMEM175"/>
    <property type="match status" value="1"/>
</dbReference>
<evidence type="ECO:0000256" key="11">
    <source>
        <dbReference type="ARBA" id="ARBA00023303"/>
    </source>
</evidence>
<evidence type="ECO:0000313" key="15">
    <source>
        <dbReference type="Proteomes" id="UP001501231"/>
    </source>
</evidence>
<organism evidence="14 15">
    <name type="scientific">Actinomadura vinacea</name>
    <dbReference type="NCBI Taxonomy" id="115336"/>
    <lineage>
        <taxon>Bacteria</taxon>
        <taxon>Bacillati</taxon>
        <taxon>Actinomycetota</taxon>
        <taxon>Actinomycetes</taxon>
        <taxon>Streptosporangiales</taxon>
        <taxon>Thermomonosporaceae</taxon>
        <taxon>Actinomadura</taxon>
    </lineage>
</organism>
<dbReference type="Proteomes" id="UP001501231">
    <property type="component" value="Unassembled WGS sequence"/>
</dbReference>
<reference evidence="14 15" key="1">
    <citation type="journal article" date="2019" name="Int. J. Syst. Evol. Microbiol.">
        <title>The Global Catalogue of Microorganisms (GCM) 10K type strain sequencing project: providing services to taxonomists for standard genome sequencing and annotation.</title>
        <authorList>
            <consortium name="The Broad Institute Genomics Platform"/>
            <consortium name="The Broad Institute Genome Sequencing Center for Infectious Disease"/>
            <person name="Wu L."/>
            <person name="Ma J."/>
        </authorList>
    </citation>
    <scope>NUCLEOTIDE SEQUENCE [LARGE SCALE GENOMIC DNA]</scope>
    <source>
        <strain evidence="14 15">JCM 3325</strain>
    </source>
</reference>
<dbReference type="Pfam" id="PF06736">
    <property type="entry name" value="TMEM175"/>
    <property type="match status" value="1"/>
</dbReference>
<keyword evidence="3" id="KW-0813">Transport</keyword>
<keyword evidence="8 13" id="KW-1133">Transmembrane helix</keyword>
<feature type="transmembrane region" description="Helical" evidence="13">
    <location>
        <begin position="53"/>
        <end position="69"/>
    </location>
</feature>
<keyword evidence="11" id="KW-0407">Ion channel</keyword>
<feature type="transmembrane region" description="Helical" evidence="13">
    <location>
        <begin position="114"/>
        <end position="133"/>
    </location>
</feature>
<keyword evidence="7" id="KW-0630">Potassium</keyword>
<gene>
    <name evidence="14" type="ORF">GCM10010191_86250</name>
</gene>
<sequence length="202" mass="22500">MAIPREPDRIIPFTDAIVAIAVTLLVLPLVDVVPETARKGEGATEVITGNRPEIYAFLLSFAVIMRLWFRHHQIFRHVRAYSRPLIMCNVGWLLAIIVLPFPTEMVGVYGSDRFTVGFYIGTILLANVFQTGMDAVIRADPEVASEDRPMTHEFLTGSAAATAMLAVAMILALLVPTLNYWALLVLFLAPAAERAWLRHRRS</sequence>
<comment type="similarity">
    <text evidence="2">Belongs to the TMEM175 family.</text>
</comment>
<evidence type="ECO:0000256" key="12">
    <source>
        <dbReference type="ARBA" id="ARBA00034430"/>
    </source>
</evidence>
<keyword evidence="15" id="KW-1185">Reference proteome</keyword>
<evidence type="ECO:0000256" key="3">
    <source>
        <dbReference type="ARBA" id="ARBA00022448"/>
    </source>
</evidence>
<keyword evidence="5 13" id="KW-0812">Transmembrane</keyword>
<accession>A0ABN3KE07</accession>
<dbReference type="RefSeq" id="WP_344597316.1">
    <property type="nucleotide sequence ID" value="NZ_BAAARW010000039.1"/>
</dbReference>
<protein>
    <submittedName>
        <fullName evidence="14">TMEM175 family protein</fullName>
    </submittedName>
</protein>
<comment type="caution">
    <text evidence="14">The sequence shown here is derived from an EMBL/GenBank/DDBJ whole genome shotgun (WGS) entry which is preliminary data.</text>
</comment>
<evidence type="ECO:0000256" key="2">
    <source>
        <dbReference type="ARBA" id="ARBA00006920"/>
    </source>
</evidence>
<evidence type="ECO:0000256" key="13">
    <source>
        <dbReference type="SAM" id="Phobius"/>
    </source>
</evidence>
<dbReference type="EMBL" id="BAAARW010000039">
    <property type="protein sequence ID" value="GAA2454158.1"/>
    <property type="molecule type" value="Genomic_DNA"/>
</dbReference>
<comment type="subcellular location">
    <subcellularLocation>
        <location evidence="1">Membrane</location>
        <topology evidence="1">Multi-pass membrane protein</topology>
    </subcellularLocation>
</comment>
<evidence type="ECO:0000256" key="6">
    <source>
        <dbReference type="ARBA" id="ARBA00022826"/>
    </source>
</evidence>
<evidence type="ECO:0000256" key="7">
    <source>
        <dbReference type="ARBA" id="ARBA00022958"/>
    </source>
</evidence>
<evidence type="ECO:0000313" key="14">
    <source>
        <dbReference type="EMBL" id="GAA2454158.1"/>
    </source>
</evidence>
<feature type="transmembrane region" description="Helical" evidence="13">
    <location>
        <begin position="12"/>
        <end position="33"/>
    </location>
</feature>
<evidence type="ECO:0000256" key="5">
    <source>
        <dbReference type="ARBA" id="ARBA00022692"/>
    </source>
</evidence>
<evidence type="ECO:0000256" key="8">
    <source>
        <dbReference type="ARBA" id="ARBA00022989"/>
    </source>
</evidence>
<evidence type="ECO:0000256" key="4">
    <source>
        <dbReference type="ARBA" id="ARBA00022538"/>
    </source>
</evidence>
<feature type="transmembrane region" description="Helical" evidence="13">
    <location>
        <begin position="81"/>
        <end position="102"/>
    </location>
</feature>
<keyword evidence="10 13" id="KW-0472">Membrane</keyword>
<keyword evidence="4" id="KW-0633">Potassium transport</keyword>
<name>A0ABN3KE07_9ACTN</name>